<reference evidence="8" key="1">
    <citation type="journal article" date="2023" name="Nat. Commun.">
        <title>Diploid and tetraploid genomes of Acorus and the evolution of monocots.</title>
        <authorList>
            <person name="Ma L."/>
            <person name="Liu K.W."/>
            <person name="Li Z."/>
            <person name="Hsiao Y.Y."/>
            <person name="Qi Y."/>
            <person name="Fu T."/>
            <person name="Tang G.D."/>
            <person name="Zhang D."/>
            <person name="Sun W.H."/>
            <person name="Liu D.K."/>
            <person name="Li Y."/>
            <person name="Chen G.Z."/>
            <person name="Liu X.D."/>
            <person name="Liao X.Y."/>
            <person name="Jiang Y.T."/>
            <person name="Yu X."/>
            <person name="Hao Y."/>
            <person name="Huang J."/>
            <person name="Zhao X.W."/>
            <person name="Ke S."/>
            <person name="Chen Y.Y."/>
            <person name="Wu W.L."/>
            <person name="Hsu J.L."/>
            <person name="Lin Y.F."/>
            <person name="Huang M.D."/>
            <person name="Li C.Y."/>
            <person name="Huang L."/>
            <person name="Wang Z.W."/>
            <person name="Zhao X."/>
            <person name="Zhong W.Y."/>
            <person name="Peng D.H."/>
            <person name="Ahmad S."/>
            <person name="Lan S."/>
            <person name="Zhang J.S."/>
            <person name="Tsai W.C."/>
            <person name="Van de Peer Y."/>
            <person name="Liu Z.J."/>
        </authorList>
    </citation>
    <scope>NUCLEOTIDE SEQUENCE</scope>
    <source>
        <strain evidence="8">SCP</strain>
    </source>
</reference>
<comment type="function">
    <text evidence="6">Controls stomatal patterning.</text>
</comment>
<evidence type="ECO:0000256" key="7">
    <source>
        <dbReference type="SAM" id="MobiDB-lite"/>
    </source>
</evidence>
<reference evidence="8" key="2">
    <citation type="submission" date="2023-06" db="EMBL/GenBank/DDBJ databases">
        <authorList>
            <person name="Ma L."/>
            <person name="Liu K.-W."/>
            <person name="Li Z."/>
            <person name="Hsiao Y.-Y."/>
            <person name="Qi Y."/>
            <person name="Fu T."/>
            <person name="Tang G."/>
            <person name="Zhang D."/>
            <person name="Sun W.-H."/>
            <person name="Liu D.-K."/>
            <person name="Li Y."/>
            <person name="Chen G.-Z."/>
            <person name="Liu X.-D."/>
            <person name="Liao X.-Y."/>
            <person name="Jiang Y.-T."/>
            <person name="Yu X."/>
            <person name="Hao Y."/>
            <person name="Huang J."/>
            <person name="Zhao X.-W."/>
            <person name="Ke S."/>
            <person name="Chen Y.-Y."/>
            <person name="Wu W.-L."/>
            <person name="Hsu J.-L."/>
            <person name="Lin Y.-F."/>
            <person name="Huang M.-D."/>
            <person name="Li C.-Y."/>
            <person name="Huang L."/>
            <person name="Wang Z.-W."/>
            <person name="Zhao X."/>
            <person name="Zhong W.-Y."/>
            <person name="Peng D.-H."/>
            <person name="Ahmad S."/>
            <person name="Lan S."/>
            <person name="Zhang J.-S."/>
            <person name="Tsai W.-C."/>
            <person name="Van De Peer Y."/>
            <person name="Liu Z.-J."/>
        </authorList>
    </citation>
    <scope>NUCLEOTIDE SEQUENCE</scope>
    <source>
        <strain evidence="8">SCP</strain>
        <tissue evidence="8">Leaves</tissue>
    </source>
</reference>
<dbReference type="EMBL" id="JAUJYN010000038">
    <property type="protein sequence ID" value="KAK1257621.1"/>
    <property type="molecule type" value="Genomic_DNA"/>
</dbReference>
<evidence type="ECO:0000256" key="2">
    <source>
        <dbReference type="ARBA" id="ARBA00008127"/>
    </source>
</evidence>
<evidence type="ECO:0000256" key="3">
    <source>
        <dbReference type="ARBA" id="ARBA00022525"/>
    </source>
</evidence>
<keyword evidence="9" id="KW-1185">Reference proteome</keyword>
<dbReference type="AlphaFoldDB" id="A0AAV8ZYD1"/>
<comment type="subcellular location">
    <subcellularLocation>
        <location evidence="1 6">Secreted</location>
    </subcellularLocation>
</comment>
<dbReference type="InterPro" id="IPR039455">
    <property type="entry name" value="EPFL"/>
</dbReference>
<evidence type="ECO:0000256" key="4">
    <source>
        <dbReference type="ARBA" id="ARBA00022729"/>
    </source>
</evidence>
<evidence type="ECO:0000256" key="5">
    <source>
        <dbReference type="ARBA" id="ARBA00023157"/>
    </source>
</evidence>
<comment type="similarity">
    <text evidence="2 6">Belongs to the plant cysteine rich small secretory peptide family. Epidermal patterning factor subfamily.</text>
</comment>
<protein>
    <recommendedName>
        <fullName evidence="6">Epidermal patterning factor-like protein</fullName>
    </recommendedName>
</protein>
<dbReference type="Pfam" id="PF17181">
    <property type="entry name" value="EPF"/>
    <property type="match status" value="1"/>
</dbReference>
<feature type="compositionally biased region" description="Low complexity" evidence="7">
    <location>
        <begin position="36"/>
        <end position="48"/>
    </location>
</feature>
<evidence type="ECO:0000313" key="9">
    <source>
        <dbReference type="Proteomes" id="UP001179952"/>
    </source>
</evidence>
<name>A0AAV8ZYD1_ACOGR</name>
<organism evidence="8 9">
    <name type="scientific">Acorus gramineus</name>
    <name type="common">Dwarf sweet flag</name>
    <dbReference type="NCBI Taxonomy" id="55184"/>
    <lineage>
        <taxon>Eukaryota</taxon>
        <taxon>Viridiplantae</taxon>
        <taxon>Streptophyta</taxon>
        <taxon>Embryophyta</taxon>
        <taxon>Tracheophyta</taxon>
        <taxon>Spermatophyta</taxon>
        <taxon>Magnoliopsida</taxon>
        <taxon>Liliopsida</taxon>
        <taxon>Acoraceae</taxon>
        <taxon>Acorus</taxon>
    </lineage>
</organism>
<keyword evidence="4" id="KW-0732">Signal</keyword>
<dbReference type="GO" id="GO:0005576">
    <property type="term" value="C:extracellular region"/>
    <property type="evidence" value="ECO:0007669"/>
    <property type="project" value="UniProtKB-SubCell"/>
</dbReference>
<sequence>MMRADQQWRVWIVVVFLTTLHVMIYVTAAGRPLSHGAHGQAQQSSQAQLIDKQGVHGDDEKQEAYGERLMALGTLGSRPPNCERKCGSCRPCEAIQIPTTTDHLGVQYSNYEPEGWKCKCGAFFFNP</sequence>
<accession>A0AAV8ZYD1</accession>
<evidence type="ECO:0000256" key="1">
    <source>
        <dbReference type="ARBA" id="ARBA00004613"/>
    </source>
</evidence>
<gene>
    <name evidence="8" type="ORF">QJS04_geneDACA002470</name>
</gene>
<keyword evidence="5" id="KW-1015">Disulfide bond</keyword>
<evidence type="ECO:0000256" key="6">
    <source>
        <dbReference type="RuleBase" id="RU367102"/>
    </source>
</evidence>
<keyword evidence="6" id="KW-0217">Developmental protein</keyword>
<comment type="caution">
    <text evidence="8">The sequence shown here is derived from an EMBL/GenBank/DDBJ whole genome shotgun (WGS) entry which is preliminary data.</text>
</comment>
<keyword evidence="3 6" id="KW-0964">Secreted</keyword>
<dbReference type="Proteomes" id="UP001179952">
    <property type="component" value="Unassembled WGS sequence"/>
</dbReference>
<proteinExistence type="inferred from homology"/>
<dbReference type="PANTHER" id="PTHR33109">
    <property type="entry name" value="EPIDERMAL PATTERNING FACTOR-LIKE PROTEIN 4"/>
    <property type="match status" value="1"/>
</dbReference>
<evidence type="ECO:0000313" key="8">
    <source>
        <dbReference type="EMBL" id="KAK1257621.1"/>
    </source>
</evidence>
<dbReference type="PANTHER" id="PTHR33109:SF74">
    <property type="entry name" value="EPIDERMAL PATTERNING FACTOR-LIKE PROTEIN"/>
    <property type="match status" value="1"/>
</dbReference>
<dbReference type="GO" id="GO:0010052">
    <property type="term" value="P:guard cell differentiation"/>
    <property type="evidence" value="ECO:0007669"/>
    <property type="project" value="UniProtKB-UniRule"/>
</dbReference>
<feature type="region of interest" description="Disordered" evidence="7">
    <location>
        <begin position="36"/>
        <end position="60"/>
    </location>
</feature>